<name>D0LW48_HALO1</name>
<dbReference type="GO" id="GO:0004746">
    <property type="term" value="F:riboflavin synthase activity"/>
    <property type="evidence" value="ECO:0007669"/>
    <property type="project" value="UniProtKB-UniRule"/>
</dbReference>
<evidence type="ECO:0000256" key="6">
    <source>
        <dbReference type="ARBA" id="ARBA00013950"/>
    </source>
</evidence>
<dbReference type="OrthoDB" id="9788537at2"/>
<dbReference type="NCBIfam" id="NF006767">
    <property type="entry name" value="PRK09289.1"/>
    <property type="match status" value="1"/>
</dbReference>
<evidence type="ECO:0000256" key="5">
    <source>
        <dbReference type="ARBA" id="ARBA00012827"/>
    </source>
</evidence>
<comment type="subunit">
    <text evidence="4">Homotrimer.</text>
</comment>
<evidence type="ECO:0000256" key="9">
    <source>
        <dbReference type="ARBA" id="ARBA00022737"/>
    </source>
</evidence>
<dbReference type="SUPFAM" id="SSF63380">
    <property type="entry name" value="Riboflavin synthase domain-like"/>
    <property type="match status" value="2"/>
</dbReference>
<feature type="domain" description="Lumazine-binding" evidence="12">
    <location>
        <begin position="1"/>
        <end position="97"/>
    </location>
</feature>
<dbReference type="PROSITE" id="PS51177">
    <property type="entry name" value="LUMAZINE_BIND"/>
    <property type="match status" value="2"/>
</dbReference>
<evidence type="ECO:0000256" key="8">
    <source>
        <dbReference type="ARBA" id="ARBA00022679"/>
    </source>
</evidence>
<accession>D0LW48</accession>
<dbReference type="Pfam" id="PF00677">
    <property type="entry name" value="Lum_binding"/>
    <property type="match status" value="2"/>
</dbReference>
<comment type="function">
    <text evidence="2">Catalyzes the dismutation of two molecules of 6,7-dimethyl-8-ribityllumazine, resulting in the formation of riboflavin and 5-amino-6-(D-ribitylamino)uracil.</text>
</comment>
<evidence type="ECO:0000259" key="12">
    <source>
        <dbReference type="PROSITE" id="PS51177"/>
    </source>
</evidence>
<comment type="pathway">
    <text evidence="3">Cofactor biosynthesis; riboflavin biosynthesis; riboflavin from 2-hydroxy-3-oxobutyl phosphate and 5-amino-6-(D-ribitylamino)uracil: step 2/2.</text>
</comment>
<sequence length="200" mass="21629">MFTGLVQDIGTIARVDRRSDAAILRIATKRIHAAELELGESVAVNGVCLTVTERDAEGFTVLAGAETLRRTNIGELRVSARVNLERALRMGDRLGGHMVSGHVDAVGTIASRRDLGANLDIAIETPASALRYVIEKGSIAIDGISLTVNRVEARSFAVALIPHTVDETTLAARRIGERVNLEVDMIGKYVERLLGGYRDR</sequence>
<dbReference type="EMBL" id="CP001804">
    <property type="protein sequence ID" value="ACY15980.1"/>
    <property type="molecule type" value="Genomic_DNA"/>
</dbReference>
<feature type="domain" description="Lumazine-binding" evidence="12">
    <location>
        <begin position="98"/>
        <end position="194"/>
    </location>
</feature>
<dbReference type="FunFam" id="2.40.30.20:FF:000004">
    <property type="entry name" value="Riboflavin synthase, alpha subunit"/>
    <property type="match status" value="1"/>
</dbReference>
<evidence type="ECO:0000256" key="3">
    <source>
        <dbReference type="ARBA" id="ARBA00004887"/>
    </source>
</evidence>
<keyword evidence="14" id="KW-1185">Reference proteome</keyword>
<proteinExistence type="predicted"/>
<dbReference type="HOGENOM" id="CLU_034388_2_0_7"/>
<feature type="repeat" description="Lumazine-binding" evidence="11">
    <location>
        <begin position="1"/>
        <end position="97"/>
    </location>
</feature>
<dbReference type="Gene3D" id="2.40.30.20">
    <property type="match status" value="2"/>
</dbReference>
<gene>
    <name evidence="13" type="ordered locus">Hoch_3478</name>
</gene>
<dbReference type="KEGG" id="hoh:Hoch_3478"/>
<dbReference type="STRING" id="502025.Hoch_3478"/>
<protein>
    <recommendedName>
        <fullName evidence="6 10">Riboflavin synthase</fullName>
        <ecNumber evidence="5 10">2.5.1.9</ecNumber>
    </recommendedName>
</protein>
<dbReference type="FunFam" id="2.40.30.20:FF:000003">
    <property type="entry name" value="Riboflavin synthase, alpha subunit"/>
    <property type="match status" value="1"/>
</dbReference>
<dbReference type="PANTHER" id="PTHR21098">
    <property type="entry name" value="RIBOFLAVIN SYNTHASE ALPHA CHAIN"/>
    <property type="match status" value="1"/>
</dbReference>
<evidence type="ECO:0000256" key="4">
    <source>
        <dbReference type="ARBA" id="ARBA00011233"/>
    </source>
</evidence>
<keyword evidence="9" id="KW-0677">Repeat</keyword>
<dbReference type="CDD" id="cd00402">
    <property type="entry name" value="Riboflavin_synthase_like"/>
    <property type="match status" value="1"/>
</dbReference>
<evidence type="ECO:0000313" key="14">
    <source>
        <dbReference type="Proteomes" id="UP000001880"/>
    </source>
</evidence>
<dbReference type="GO" id="GO:0009231">
    <property type="term" value="P:riboflavin biosynthetic process"/>
    <property type="evidence" value="ECO:0007669"/>
    <property type="project" value="UniProtKB-KW"/>
</dbReference>
<dbReference type="InterPro" id="IPR017938">
    <property type="entry name" value="Riboflavin_synthase-like_b-brl"/>
</dbReference>
<dbReference type="AlphaFoldDB" id="D0LW48"/>
<dbReference type="InterPro" id="IPR023366">
    <property type="entry name" value="ATP_synth_asu-like_sf"/>
</dbReference>
<comment type="catalytic activity">
    <reaction evidence="1">
        <text>2 6,7-dimethyl-8-(1-D-ribityl)lumazine + H(+) = 5-amino-6-(D-ribitylamino)uracil + riboflavin</text>
        <dbReference type="Rhea" id="RHEA:20772"/>
        <dbReference type="ChEBI" id="CHEBI:15378"/>
        <dbReference type="ChEBI" id="CHEBI:15934"/>
        <dbReference type="ChEBI" id="CHEBI:57986"/>
        <dbReference type="ChEBI" id="CHEBI:58201"/>
        <dbReference type="EC" id="2.5.1.9"/>
    </reaction>
</comment>
<organism evidence="13 14">
    <name type="scientific">Haliangium ochraceum (strain DSM 14365 / JCM 11303 / SMP-2)</name>
    <dbReference type="NCBI Taxonomy" id="502025"/>
    <lineage>
        <taxon>Bacteria</taxon>
        <taxon>Pseudomonadati</taxon>
        <taxon>Myxococcota</taxon>
        <taxon>Polyangia</taxon>
        <taxon>Haliangiales</taxon>
        <taxon>Kofleriaceae</taxon>
        <taxon>Haliangium</taxon>
    </lineage>
</organism>
<dbReference type="NCBIfam" id="NF009566">
    <property type="entry name" value="PRK13020.1"/>
    <property type="match status" value="1"/>
</dbReference>
<dbReference type="PANTHER" id="PTHR21098:SF12">
    <property type="entry name" value="RIBOFLAVIN SYNTHASE"/>
    <property type="match status" value="1"/>
</dbReference>
<evidence type="ECO:0000256" key="7">
    <source>
        <dbReference type="ARBA" id="ARBA00022619"/>
    </source>
</evidence>
<reference evidence="13 14" key="1">
    <citation type="journal article" date="2010" name="Stand. Genomic Sci.">
        <title>Complete genome sequence of Haliangium ochraceum type strain (SMP-2).</title>
        <authorList>
            <consortium name="US DOE Joint Genome Institute (JGI-PGF)"/>
            <person name="Ivanova N."/>
            <person name="Daum C."/>
            <person name="Lang E."/>
            <person name="Abt B."/>
            <person name="Kopitz M."/>
            <person name="Saunders E."/>
            <person name="Lapidus A."/>
            <person name="Lucas S."/>
            <person name="Glavina Del Rio T."/>
            <person name="Nolan M."/>
            <person name="Tice H."/>
            <person name="Copeland A."/>
            <person name="Cheng J.F."/>
            <person name="Chen F."/>
            <person name="Bruce D."/>
            <person name="Goodwin L."/>
            <person name="Pitluck S."/>
            <person name="Mavromatis K."/>
            <person name="Pati A."/>
            <person name="Mikhailova N."/>
            <person name="Chen A."/>
            <person name="Palaniappan K."/>
            <person name="Land M."/>
            <person name="Hauser L."/>
            <person name="Chang Y.J."/>
            <person name="Jeffries C.D."/>
            <person name="Detter J.C."/>
            <person name="Brettin T."/>
            <person name="Rohde M."/>
            <person name="Goker M."/>
            <person name="Bristow J."/>
            <person name="Markowitz V."/>
            <person name="Eisen J.A."/>
            <person name="Hugenholtz P."/>
            <person name="Kyrpides N.C."/>
            <person name="Klenk H.P."/>
        </authorList>
    </citation>
    <scope>NUCLEOTIDE SEQUENCE [LARGE SCALE GENOMIC DNA]</scope>
    <source>
        <strain evidence="14">DSM 14365 / CIP 107738 / JCM 11303 / AJ 13395 / SMP-2</strain>
    </source>
</reference>
<keyword evidence="8 13" id="KW-0808">Transferase</keyword>
<dbReference type="RefSeq" id="WP_012828579.1">
    <property type="nucleotide sequence ID" value="NC_013440.1"/>
</dbReference>
<dbReference type="eggNOG" id="COG0307">
    <property type="taxonomic scope" value="Bacteria"/>
</dbReference>
<dbReference type="Proteomes" id="UP000001880">
    <property type="component" value="Chromosome"/>
</dbReference>
<dbReference type="NCBIfam" id="TIGR00187">
    <property type="entry name" value="ribE"/>
    <property type="match status" value="1"/>
</dbReference>
<dbReference type="PIRSF" id="PIRSF000498">
    <property type="entry name" value="Riboflavin_syn_A"/>
    <property type="match status" value="1"/>
</dbReference>
<keyword evidence="7" id="KW-0686">Riboflavin biosynthesis</keyword>
<evidence type="ECO:0000313" key="13">
    <source>
        <dbReference type="EMBL" id="ACY15980.1"/>
    </source>
</evidence>
<dbReference type="InterPro" id="IPR001783">
    <property type="entry name" value="Lumazine-bd"/>
</dbReference>
<dbReference type="EC" id="2.5.1.9" evidence="5 10"/>
<feature type="repeat" description="Lumazine-binding" evidence="11">
    <location>
        <begin position="98"/>
        <end position="194"/>
    </location>
</feature>
<evidence type="ECO:0000256" key="11">
    <source>
        <dbReference type="PROSITE-ProRule" id="PRU00524"/>
    </source>
</evidence>
<evidence type="ECO:0000256" key="2">
    <source>
        <dbReference type="ARBA" id="ARBA00002803"/>
    </source>
</evidence>
<dbReference type="InterPro" id="IPR026017">
    <property type="entry name" value="Lumazine-bd_dom"/>
</dbReference>
<evidence type="ECO:0000256" key="1">
    <source>
        <dbReference type="ARBA" id="ARBA00000968"/>
    </source>
</evidence>
<evidence type="ECO:0000256" key="10">
    <source>
        <dbReference type="NCBIfam" id="TIGR00187"/>
    </source>
</evidence>